<dbReference type="GO" id="GO:0009307">
    <property type="term" value="P:DNA restriction-modification system"/>
    <property type="evidence" value="ECO:0007669"/>
    <property type="project" value="UniProtKB-KW"/>
</dbReference>
<dbReference type="AlphaFoldDB" id="A0A0H4VKU1"/>
<dbReference type="KEGG" id="ruf:TH63_13540"/>
<proteinExistence type="inferred from homology"/>
<dbReference type="SUPFAM" id="SSF116734">
    <property type="entry name" value="DNA methylase specificity domain"/>
    <property type="match status" value="2"/>
</dbReference>
<feature type="coiled-coil region" evidence="4">
    <location>
        <begin position="331"/>
        <end position="358"/>
    </location>
</feature>
<feature type="domain" description="Type I restriction modification DNA specificity" evidence="5">
    <location>
        <begin position="81"/>
        <end position="255"/>
    </location>
</feature>
<dbReference type="OrthoDB" id="825893at2"/>
<dbReference type="InterPro" id="IPR044946">
    <property type="entry name" value="Restrct_endonuc_typeI_TRD_sf"/>
</dbReference>
<evidence type="ECO:0000256" key="4">
    <source>
        <dbReference type="SAM" id="Coils"/>
    </source>
</evidence>
<dbReference type="CDD" id="cd17517">
    <property type="entry name" value="RMtype1_S_EcoKI_StySPI-TRD2-CR2_like"/>
    <property type="match status" value="1"/>
</dbReference>
<reference evidence="6 7" key="1">
    <citation type="submission" date="2015-01" db="EMBL/GenBank/DDBJ databases">
        <title>Rufibacter sp./DG31D/ whole genome sequencing.</title>
        <authorList>
            <person name="Kim M.K."/>
            <person name="Srinivasan S."/>
            <person name="Lee J.-J."/>
        </authorList>
    </citation>
    <scope>NUCLEOTIDE SEQUENCE [LARGE SCALE GENOMIC DNA]</scope>
    <source>
        <strain evidence="6 7">DG31D</strain>
    </source>
</reference>
<dbReference type="InterPro" id="IPR051212">
    <property type="entry name" value="Type-I_RE_S_subunit"/>
</dbReference>
<dbReference type="CDD" id="cd17256">
    <property type="entry name" value="RMtype1_S_EcoJA65PI-TRD1-CR1_like"/>
    <property type="match status" value="1"/>
</dbReference>
<gene>
    <name evidence="6" type="ORF">TH63_13540</name>
</gene>
<dbReference type="GO" id="GO:0003677">
    <property type="term" value="F:DNA binding"/>
    <property type="evidence" value="ECO:0007669"/>
    <property type="project" value="UniProtKB-KW"/>
</dbReference>
<dbReference type="EMBL" id="CP010777">
    <property type="protein sequence ID" value="AKQ46415.1"/>
    <property type="molecule type" value="Genomic_DNA"/>
</dbReference>
<accession>A0A0H4VKU1</accession>
<organism evidence="6 7">
    <name type="scientific">Rufibacter radiotolerans</name>
    <dbReference type="NCBI Taxonomy" id="1379910"/>
    <lineage>
        <taxon>Bacteria</taxon>
        <taxon>Pseudomonadati</taxon>
        <taxon>Bacteroidota</taxon>
        <taxon>Cytophagia</taxon>
        <taxon>Cytophagales</taxon>
        <taxon>Hymenobacteraceae</taxon>
        <taxon>Rufibacter</taxon>
    </lineage>
</organism>
<dbReference type="Proteomes" id="UP000036458">
    <property type="component" value="Chromosome"/>
</dbReference>
<evidence type="ECO:0000256" key="2">
    <source>
        <dbReference type="ARBA" id="ARBA00022747"/>
    </source>
</evidence>
<dbReference type="Pfam" id="PF01420">
    <property type="entry name" value="Methylase_S"/>
    <property type="match status" value="2"/>
</dbReference>
<evidence type="ECO:0000259" key="5">
    <source>
        <dbReference type="Pfam" id="PF01420"/>
    </source>
</evidence>
<dbReference type="STRING" id="1379910.TH63_13540"/>
<dbReference type="InterPro" id="IPR000055">
    <property type="entry name" value="Restrct_endonuc_typeI_TRD"/>
</dbReference>
<keyword evidence="7" id="KW-1185">Reference proteome</keyword>
<feature type="coiled-coil region" evidence="4">
    <location>
        <begin position="233"/>
        <end position="266"/>
    </location>
</feature>
<name>A0A0H4VKU1_9BACT</name>
<dbReference type="PANTHER" id="PTHR43140">
    <property type="entry name" value="TYPE-1 RESTRICTION ENZYME ECOKI SPECIFICITY PROTEIN"/>
    <property type="match status" value="1"/>
</dbReference>
<dbReference type="PANTHER" id="PTHR43140:SF1">
    <property type="entry name" value="TYPE I RESTRICTION ENZYME ECOKI SPECIFICITY SUBUNIT"/>
    <property type="match status" value="1"/>
</dbReference>
<keyword evidence="2" id="KW-0680">Restriction system</keyword>
<dbReference type="REBASE" id="115792">
    <property type="entry name" value="S.Rsp31ORF13545P"/>
</dbReference>
<dbReference type="Gene3D" id="3.90.220.20">
    <property type="entry name" value="DNA methylase specificity domains"/>
    <property type="match status" value="2"/>
</dbReference>
<feature type="domain" description="Type I restriction modification DNA specificity" evidence="5">
    <location>
        <begin position="373"/>
        <end position="555"/>
    </location>
</feature>
<evidence type="ECO:0000256" key="3">
    <source>
        <dbReference type="ARBA" id="ARBA00023125"/>
    </source>
</evidence>
<comment type="similarity">
    <text evidence="1">Belongs to the type-I restriction system S methylase family.</text>
</comment>
<dbReference type="PATRIC" id="fig|1379910.4.peg.2939"/>
<evidence type="ECO:0000313" key="7">
    <source>
        <dbReference type="Proteomes" id="UP000036458"/>
    </source>
</evidence>
<feature type="coiled-coil region" evidence="4">
    <location>
        <begin position="532"/>
        <end position="566"/>
    </location>
</feature>
<evidence type="ECO:0000313" key="6">
    <source>
        <dbReference type="EMBL" id="AKQ46415.1"/>
    </source>
</evidence>
<dbReference type="RefSeq" id="WP_048921409.1">
    <property type="nucleotide sequence ID" value="NZ_CP010777.1"/>
</dbReference>
<sequence length="582" mass="66314">MLLLEQFEHLMLHPKNAVRLKELVLQLAVQGKLTESWRNQNPHVEPASELLKQIEAEKFKKIRKEKSQKPVSEEEMPYLLPEGWVWCRIGQLAIIQGGKRIPKGYSLQDIPTDHVYIRVTDMKKGTVDVSNLKYISEEVFNIIKQYTISKNDLYITIAGTIGQIGEIPDSLDGMNLTENAAKFVFDYLNKSYFKIALTSKESKTQFIGKVNQLAQPKLALHRIQSSIIPLPPLAEQEAIVARVEELMQKIEEMEKANQDRIQLQKSLGVAVLQALTTAPDDELEQQWAFLKQHFQTIFGQEANVKKLRETILQLAVQGKLTSAWRKQNPTIQTAAHLLQQIQAEKAQLVKEKKIKKEKPLEPISEDDVPYELPKSWVWCKVGDLMTNLQYGTSQKCSYDSSQNTPILRIPNVSNGCVSIDDLKYTSLTERERKQYSLEEGDLLVIRSNGSREITGTAVYIPDGYGSFGYAGYLIRIRFLISLINTQFIQRYFCSSYLRKQIEAPLRTTVGINNINSVELSNLTVPLPPLEEQEAIVAKVDQLMQLCNELEQQLTQVNQQTEALMQAVVQEALQPHEEPVLEK</sequence>
<keyword evidence="3" id="KW-0238">DNA-binding</keyword>
<keyword evidence="4" id="KW-0175">Coiled coil</keyword>
<protein>
    <recommendedName>
        <fullName evidence="5">Type I restriction modification DNA specificity domain-containing protein</fullName>
    </recommendedName>
</protein>
<evidence type="ECO:0000256" key="1">
    <source>
        <dbReference type="ARBA" id="ARBA00010923"/>
    </source>
</evidence>